<dbReference type="PROSITE" id="PS51387">
    <property type="entry name" value="FAD_PCMH"/>
    <property type="match status" value="1"/>
</dbReference>
<proteinExistence type="inferred from homology"/>
<dbReference type="AlphaFoldDB" id="A0A7C8N1N1"/>
<dbReference type="InParanoid" id="A0A7C8N1N1"/>
<comment type="similarity">
    <text evidence="1">Belongs to the oxygen-dependent FAD-linked oxidoreductase family.</text>
</comment>
<evidence type="ECO:0000313" key="7">
    <source>
        <dbReference type="EMBL" id="KAF2964357.1"/>
    </source>
</evidence>
<keyword evidence="5" id="KW-0732">Signal</keyword>
<dbReference type="Gene3D" id="3.30.465.10">
    <property type="match status" value="1"/>
</dbReference>
<feature type="signal peptide" evidence="5">
    <location>
        <begin position="1"/>
        <end position="17"/>
    </location>
</feature>
<comment type="caution">
    <text evidence="7">The sequence shown here is derived from an EMBL/GenBank/DDBJ whole genome shotgun (WGS) entry which is preliminary data.</text>
</comment>
<dbReference type="InterPro" id="IPR016169">
    <property type="entry name" value="FAD-bd_PCMH_sub2"/>
</dbReference>
<keyword evidence="4" id="KW-0560">Oxidoreductase</keyword>
<feature type="chain" id="PRO_5028833264" description="FAD-binding PCMH-type domain-containing protein" evidence="5">
    <location>
        <begin position="18"/>
        <end position="509"/>
    </location>
</feature>
<keyword evidence="3" id="KW-0274">FAD</keyword>
<dbReference type="InterPro" id="IPR016166">
    <property type="entry name" value="FAD-bd_PCMH"/>
</dbReference>
<accession>A0A7C8N1N1</accession>
<protein>
    <recommendedName>
        <fullName evidence="6">FAD-binding PCMH-type domain-containing protein</fullName>
    </recommendedName>
</protein>
<reference evidence="7 8" key="1">
    <citation type="submission" date="2019-12" db="EMBL/GenBank/DDBJ databases">
        <title>Draft genome sequence of the ascomycete Xylaria multiplex DSM 110363.</title>
        <authorList>
            <person name="Buettner E."/>
            <person name="Kellner H."/>
        </authorList>
    </citation>
    <scope>NUCLEOTIDE SEQUENCE [LARGE SCALE GENOMIC DNA]</scope>
    <source>
        <strain evidence="7 8">DSM 110363</strain>
    </source>
</reference>
<dbReference type="InterPro" id="IPR006094">
    <property type="entry name" value="Oxid_FAD_bind_N"/>
</dbReference>
<evidence type="ECO:0000256" key="3">
    <source>
        <dbReference type="ARBA" id="ARBA00022827"/>
    </source>
</evidence>
<dbReference type="GO" id="GO:0071949">
    <property type="term" value="F:FAD binding"/>
    <property type="evidence" value="ECO:0007669"/>
    <property type="project" value="InterPro"/>
</dbReference>
<evidence type="ECO:0000256" key="4">
    <source>
        <dbReference type="ARBA" id="ARBA00023002"/>
    </source>
</evidence>
<dbReference type="PANTHER" id="PTHR42973:SF53">
    <property type="entry name" value="FAD-BINDING PCMH-TYPE DOMAIN-CONTAINING PROTEIN-RELATED"/>
    <property type="match status" value="1"/>
</dbReference>
<dbReference type="GO" id="GO:0016491">
    <property type="term" value="F:oxidoreductase activity"/>
    <property type="evidence" value="ECO:0007669"/>
    <property type="project" value="UniProtKB-KW"/>
</dbReference>
<dbReference type="Pfam" id="PF01565">
    <property type="entry name" value="FAD_binding_4"/>
    <property type="match status" value="1"/>
</dbReference>
<dbReference type="InterPro" id="IPR050416">
    <property type="entry name" value="FAD-linked_Oxidoreductase"/>
</dbReference>
<evidence type="ECO:0000259" key="6">
    <source>
        <dbReference type="PROSITE" id="PS51387"/>
    </source>
</evidence>
<dbReference type="PROSITE" id="PS51257">
    <property type="entry name" value="PROKAR_LIPOPROTEIN"/>
    <property type="match status" value="1"/>
</dbReference>
<sequence>MFSKFLFLSGISTGALACAVRAVSELSILPIVSLSEGASCACEQLITQYGSKVLGVDSTNYTAEATNYWDKRANLSPSCIFFPDDADQVANAVTIISSCGAQFAIRGGGHMNYPGSNNINGGVLLALNSLTDMKVNSNNVTNDSTIEIGPGNRWVDVYTALEPYGLYAIGGRLKTIGVPGLSLIGGFHYFNNKYGMTMDQYVSYDVVLGNGTQVVANTTSNPDLFWALKGGANNFGIVTKFTMKAYRIPLVSTTIQSFKESGVEGFIAATVNHVENNPPDVAAGAVISITYNATTKDVSATLLGVESSSISPPSRFANFSAIPSETTINRIITPVQWHSQFDTPNQMFRIQFVHKTMKPDFNQLYTIYKAWKEAVDEISDVEGLYPTFVLNPLYASAATPANTNGVGNVWGLSDDQSYMIWQLSTAWANAGDDLRMTNWANSFVEYWHSVNKDLGLSTEFLYMGDASETQDPFTGFPLENVQRMRTIREAYDPLGVFSRLNWGGFKLSV</sequence>
<organism evidence="7 8">
    <name type="scientific">Xylaria multiplex</name>
    <dbReference type="NCBI Taxonomy" id="323545"/>
    <lineage>
        <taxon>Eukaryota</taxon>
        <taxon>Fungi</taxon>
        <taxon>Dikarya</taxon>
        <taxon>Ascomycota</taxon>
        <taxon>Pezizomycotina</taxon>
        <taxon>Sordariomycetes</taxon>
        <taxon>Xylariomycetidae</taxon>
        <taxon>Xylariales</taxon>
        <taxon>Xylariaceae</taxon>
        <taxon>Xylaria</taxon>
    </lineage>
</organism>
<evidence type="ECO:0000256" key="2">
    <source>
        <dbReference type="ARBA" id="ARBA00022630"/>
    </source>
</evidence>
<evidence type="ECO:0000256" key="1">
    <source>
        <dbReference type="ARBA" id="ARBA00005466"/>
    </source>
</evidence>
<feature type="domain" description="FAD-binding PCMH-type" evidence="6">
    <location>
        <begin position="73"/>
        <end position="248"/>
    </location>
</feature>
<evidence type="ECO:0000256" key="5">
    <source>
        <dbReference type="SAM" id="SignalP"/>
    </source>
</evidence>
<keyword evidence="8" id="KW-1185">Reference proteome</keyword>
<dbReference type="EMBL" id="WUBL01000154">
    <property type="protein sequence ID" value="KAF2964357.1"/>
    <property type="molecule type" value="Genomic_DNA"/>
</dbReference>
<gene>
    <name evidence="7" type="ORF">GQX73_g9201</name>
</gene>
<dbReference type="InterPro" id="IPR036318">
    <property type="entry name" value="FAD-bd_PCMH-like_sf"/>
</dbReference>
<evidence type="ECO:0000313" key="8">
    <source>
        <dbReference type="Proteomes" id="UP000481858"/>
    </source>
</evidence>
<dbReference type="PANTHER" id="PTHR42973">
    <property type="entry name" value="BINDING OXIDOREDUCTASE, PUTATIVE (AFU_ORTHOLOGUE AFUA_1G17690)-RELATED"/>
    <property type="match status" value="1"/>
</dbReference>
<dbReference type="SUPFAM" id="SSF56176">
    <property type="entry name" value="FAD-binding/transporter-associated domain-like"/>
    <property type="match status" value="1"/>
</dbReference>
<dbReference type="OrthoDB" id="2151789at2759"/>
<keyword evidence="2" id="KW-0285">Flavoprotein</keyword>
<dbReference type="Proteomes" id="UP000481858">
    <property type="component" value="Unassembled WGS sequence"/>
</dbReference>
<name>A0A7C8N1N1_9PEZI</name>